<dbReference type="PANTHER" id="PTHR10491">
    <property type="entry name" value="DTDP-4-DEHYDRORHAMNOSE REDUCTASE"/>
    <property type="match status" value="1"/>
</dbReference>
<proteinExistence type="predicted"/>
<dbReference type="GeneID" id="56066540"/>
<dbReference type="EMBL" id="CP026995">
    <property type="protein sequence ID" value="QLH05768.1"/>
    <property type="molecule type" value="Genomic_DNA"/>
</dbReference>
<dbReference type="Gene3D" id="3.40.50.720">
    <property type="entry name" value="NAD(P)-binding Rossmann-like Domain"/>
    <property type="match status" value="1"/>
</dbReference>
<dbReference type="Gene3D" id="3.90.25.10">
    <property type="entry name" value="UDP-galactose 4-epimerase, domain 1"/>
    <property type="match status" value="1"/>
</dbReference>
<dbReference type="AlphaFoldDB" id="A0A7D5M6S6"/>
<dbReference type="RefSeq" id="WP_179371834.1">
    <property type="nucleotide sequence ID" value="NZ_CP026995.1"/>
</dbReference>
<dbReference type="Pfam" id="PF04321">
    <property type="entry name" value="RmlD_sub_bind"/>
    <property type="match status" value="1"/>
</dbReference>
<dbReference type="OrthoDB" id="4907at2157"/>
<dbReference type="InterPro" id="IPR029903">
    <property type="entry name" value="RmlD-like-bd"/>
</dbReference>
<dbReference type="InterPro" id="IPR005913">
    <property type="entry name" value="dTDP_dehydrorham_reduct"/>
</dbReference>
<evidence type="ECO:0000259" key="1">
    <source>
        <dbReference type="Pfam" id="PF04321"/>
    </source>
</evidence>
<dbReference type="InterPro" id="IPR036291">
    <property type="entry name" value="NAD(P)-bd_dom_sf"/>
</dbReference>
<organism evidence="2 3">
    <name type="scientific">Nitrosopumilus ureiphilus</name>
    <dbReference type="NCBI Taxonomy" id="1470067"/>
    <lineage>
        <taxon>Archaea</taxon>
        <taxon>Nitrososphaerota</taxon>
        <taxon>Nitrososphaeria</taxon>
        <taxon>Nitrosopumilales</taxon>
        <taxon>Nitrosopumilaceae</taxon>
        <taxon>Nitrosopumilus</taxon>
    </lineage>
</organism>
<gene>
    <name evidence="2" type="ORF">C5F50_00725</name>
</gene>
<dbReference type="GO" id="GO:0005829">
    <property type="term" value="C:cytosol"/>
    <property type="evidence" value="ECO:0007669"/>
    <property type="project" value="TreeGrafter"/>
</dbReference>
<name>A0A7D5M6S6_9ARCH</name>
<dbReference type="CDD" id="cd05254">
    <property type="entry name" value="dTDP_HR_like_SDR_e"/>
    <property type="match status" value="1"/>
</dbReference>
<reference evidence="2 3" key="1">
    <citation type="submission" date="2018-02" db="EMBL/GenBank/DDBJ databases">
        <title>Complete genome of Nitrosopumilus ureaphilus PS0.</title>
        <authorList>
            <person name="Qin W."/>
            <person name="Zheng Y."/>
            <person name="Stahl D.A."/>
        </authorList>
    </citation>
    <scope>NUCLEOTIDE SEQUENCE [LARGE SCALE GENOMIC DNA]</scope>
    <source>
        <strain evidence="2 3">PS0</strain>
    </source>
</reference>
<evidence type="ECO:0000313" key="3">
    <source>
        <dbReference type="Proteomes" id="UP000509478"/>
    </source>
</evidence>
<keyword evidence="3" id="KW-1185">Reference proteome</keyword>
<dbReference type="KEGG" id="nue:C5F50_00725"/>
<dbReference type="SUPFAM" id="SSF51735">
    <property type="entry name" value="NAD(P)-binding Rossmann-fold domains"/>
    <property type="match status" value="1"/>
</dbReference>
<sequence length="316" mass="35924">MNKKRMLVVGGSSLLGYKLLENGSCFELYSTYNKNLIVSKNTEIIKINIVDEKDCQKILELKPDIIVNAAAMTNVDYCEQFREEAYEVNVIGTKNLAKIAQQLGSKFIHISTDAVFSGEKNQYVEDDEPNPVNIYGKTKLESEKIASEVSNYLILRPSVLFGWMPSKYLQVRDNSVKTRNFALWILKKLNEKQKLSIVDDQFSTPTLADNLAENIIELIKKDMQGVFHTSGLSCINRLDFSKKIAKTFGYLDNFIVPCSSKELKQIAIRPLQSCLNCEKIVKKGIKLLEIEQAIEIMHNQIKKEEPELIGETSEKK</sequence>
<accession>A0A7D5M6S6</accession>
<feature type="domain" description="RmlD-like substrate binding" evidence="1">
    <location>
        <begin position="5"/>
        <end position="300"/>
    </location>
</feature>
<dbReference type="PANTHER" id="PTHR10491:SF4">
    <property type="entry name" value="METHIONINE ADENOSYLTRANSFERASE 2 SUBUNIT BETA"/>
    <property type="match status" value="1"/>
</dbReference>
<dbReference type="Proteomes" id="UP000509478">
    <property type="component" value="Chromosome"/>
</dbReference>
<protein>
    <submittedName>
        <fullName evidence="2">dTDP-4-dehydrorhamnose reductase</fullName>
    </submittedName>
</protein>
<dbReference type="GO" id="GO:0019305">
    <property type="term" value="P:dTDP-rhamnose biosynthetic process"/>
    <property type="evidence" value="ECO:0007669"/>
    <property type="project" value="TreeGrafter"/>
</dbReference>
<evidence type="ECO:0000313" key="2">
    <source>
        <dbReference type="EMBL" id="QLH05768.1"/>
    </source>
</evidence>
<dbReference type="GO" id="GO:0008831">
    <property type="term" value="F:dTDP-4-dehydrorhamnose reductase activity"/>
    <property type="evidence" value="ECO:0007669"/>
    <property type="project" value="TreeGrafter"/>
</dbReference>